<comment type="caution">
    <text evidence="2">The sequence shown here is derived from an EMBL/GenBank/DDBJ whole genome shotgun (WGS) entry which is preliminary data.</text>
</comment>
<evidence type="ECO:0000313" key="3">
    <source>
        <dbReference type="Proteomes" id="UP001444071"/>
    </source>
</evidence>
<dbReference type="Proteomes" id="UP001444071">
    <property type="component" value="Unassembled WGS sequence"/>
</dbReference>
<organism evidence="2 3">
    <name type="scientific">Xenotaenia resolanae</name>
    <dbReference type="NCBI Taxonomy" id="208358"/>
    <lineage>
        <taxon>Eukaryota</taxon>
        <taxon>Metazoa</taxon>
        <taxon>Chordata</taxon>
        <taxon>Craniata</taxon>
        <taxon>Vertebrata</taxon>
        <taxon>Euteleostomi</taxon>
        <taxon>Actinopterygii</taxon>
        <taxon>Neopterygii</taxon>
        <taxon>Teleostei</taxon>
        <taxon>Neoteleostei</taxon>
        <taxon>Acanthomorphata</taxon>
        <taxon>Ovalentaria</taxon>
        <taxon>Atherinomorphae</taxon>
        <taxon>Cyprinodontiformes</taxon>
        <taxon>Goodeidae</taxon>
        <taxon>Xenotaenia</taxon>
    </lineage>
</organism>
<proteinExistence type="predicted"/>
<reference evidence="2 3" key="1">
    <citation type="submission" date="2021-06" db="EMBL/GenBank/DDBJ databases">
        <authorList>
            <person name="Palmer J.M."/>
        </authorList>
    </citation>
    <scope>NUCLEOTIDE SEQUENCE [LARGE SCALE GENOMIC DNA]</scope>
    <source>
        <strain evidence="2 3">XR_2019</strain>
        <tissue evidence="2">Muscle</tissue>
    </source>
</reference>
<name>A0ABV0VWG7_9TELE</name>
<sequence length="102" mass="11841">MMWLKRFKLCYWTFEDAPPAGHLADSLCYWVVSELRWTEMKLTEGRRGVSQTAQCKCQYHPPGKRLGTPLRREQERPNGSMSLCINEHRGTMSPVVSDVIRV</sequence>
<protein>
    <submittedName>
        <fullName evidence="2">Uncharacterized protein</fullName>
    </submittedName>
</protein>
<feature type="region of interest" description="Disordered" evidence="1">
    <location>
        <begin position="63"/>
        <end position="85"/>
    </location>
</feature>
<dbReference type="EMBL" id="JAHRIM010013284">
    <property type="protein sequence ID" value="MEQ2261455.1"/>
    <property type="molecule type" value="Genomic_DNA"/>
</dbReference>
<accession>A0ABV0VWG7</accession>
<gene>
    <name evidence="2" type="ORF">XENORESO_010607</name>
</gene>
<keyword evidence="3" id="KW-1185">Reference proteome</keyword>
<evidence type="ECO:0000313" key="2">
    <source>
        <dbReference type="EMBL" id="MEQ2261455.1"/>
    </source>
</evidence>
<evidence type="ECO:0000256" key="1">
    <source>
        <dbReference type="SAM" id="MobiDB-lite"/>
    </source>
</evidence>